<accession>A0A438N201</accession>
<name>A0A438N201_EXOME</name>
<dbReference type="PANTHER" id="PTHR22950">
    <property type="entry name" value="AMINO ACID TRANSPORTER"/>
    <property type="match status" value="1"/>
</dbReference>
<dbReference type="GO" id="GO:0016020">
    <property type="term" value="C:membrane"/>
    <property type="evidence" value="ECO:0007669"/>
    <property type="project" value="UniProtKB-SubCell"/>
</dbReference>
<evidence type="ECO:0000256" key="4">
    <source>
        <dbReference type="ARBA" id="ARBA00022989"/>
    </source>
</evidence>
<evidence type="ECO:0000256" key="5">
    <source>
        <dbReference type="ARBA" id="ARBA00023136"/>
    </source>
</evidence>
<evidence type="ECO:0000313" key="9">
    <source>
        <dbReference type="Proteomes" id="UP000288859"/>
    </source>
</evidence>
<evidence type="ECO:0000256" key="3">
    <source>
        <dbReference type="ARBA" id="ARBA00022692"/>
    </source>
</evidence>
<proteinExistence type="inferred from homology"/>
<dbReference type="Pfam" id="PF01490">
    <property type="entry name" value="Aa_trans"/>
    <property type="match status" value="2"/>
</dbReference>
<feature type="transmembrane region" description="Helical" evidence="6">
    <location>
        <begin position="67"/>
        <end position="86"/>
    </location>
</feature>
<organism evidence="8 9">
    <name type="scientific">Exophiala mesophila</name>
    <name type="common">Black yeast-like fungus</name>
    <dbReference type="NCBI Taxonomy" id="212818"/>
    <lineage>
        <taxon>Eukaryota</taxon>
        <taxon>Fungi</taxon>
        <taxon>Dikarya</taxon>
        <taxon>Ascomycota</taxon>
        <taxon>Pezizomycotina</taxon>
        <taxon>Eurotiomycetes</taxon>
        <taxon>Chaetothyriomycetidae</taxon>
        <taxon>Chaetothyriales</taxon>
        <taxon>Herpotrichiellaceae</taxon>
        <taxon>Exophiala</taxon>
    </lineage>
</organism>
<dbReference type="GO" id="GO:0015179">
    <property type="term" value="F:L-amino acid transmembrane transporter activity"/>
    <property type="evidence" value="ECO:0007669"/>
    <property type="project" value="TreeGrafter"/>
</dbReference>
<dbReference type="AlphaFoldDB" id="A0A438N201"/>
<feature type="transmembrane region" description="Helical" evidence="6">
    <location>
        <begin position="232"/>
        <end position="255"/>
    </location>
</feature>
<gene>
    <name evidence="8" type="ORF">B0A52_06405</name>
</gene>
<protein>
    <recommendedName>
        <fullName evidence="7">Amino acid transporter transmembrane domain-containing protein</fullName>
    </recommendedName>
</protein>
<evidence type="ECO:0000259" key="7">
    <source>
        <dbReference type="Pfam" id="PF01490"/>
    </source>
</evidence>
<evidence type="ECO:0000313" key="8">
    <source>
        <dbReference type="EMBL" id="RVX69760.1"/>
    </source>
</evidence>
<feature type="domain" description="Amino acid transporter transmembrane" evidence="7">
    <location>
        <begin position="63"/>
        <end position="119"/>
    </location>
</feature>
<dbReference type="EMBL" id="NAJM01000027">
    <property type="protein sequence ID" value="RVX69760.1"/>
    <property type="molecule type" value="Genomic_DNA"/>
</dbReference>
<keyword evidence="5 6" id="KW-0472">Membrane</keyword>
<feature type="transmembrane region" description="Helical" evidence="6">
    <location>
        <begin position="145"/>
        <end position="174"/>
    </location>
</feature>
<feature type="transmembrane region" description="Helical" evidence="6">
    <location>
        <begin position="384"/>
        <end position="410"/>
    </location>
</feature>
<dbReference type="Proteomes" id="UP000288859">
    <property type="component" value="Unassembled WGS sequence"/>
</dbReference>
<dbReference type="VEuPathDB" id="FungiDB:PV10_01047"/>
<reference evidence="8 9" key="1">
    <citation type="submission" date="2017-03" db="EMBL/GenBank/DDBJ databases">
        <title>Genomes of endolithic fungi from Antarctica.</title>
        <authorList>
            <person name="Coleine C."/>
            <person name="Masonjones S."/>
            <person name="Stajich J.E."/>
        </authorList>
    </citation>
    <scope>NUCLEOTIDE SEQUENCE [LARGE SCALE GENOMIC DNA]</scope>
    <source>
        <strain evidence="8 9">CCFEE 6314</strain>
    </source>
</reference>
<feature type="transmembrane region" description="Helical" evidence="6">
    <location>
        <begin position="194"/>
        <end position="211"/>
    </location>
</feature>
<dbReference type="OrthoDB" id="294730at2759"/>
<keyword evidence="3 6" id="KW-0812">Transmembrane</keyword>
<comment type="similarity">
    <text evidence="2">Belongs to the amino acid/polyamine transporter 2 family.</text>
</comment>
<comment type="caution">
    <text evidence="8">The sequence shown here is derived from an EMBL/GenBank/DDBJ whole genome shotgun (WGS) entry which is preliminary data.</text>
</comment>
<comment type="subcellular location">
    <subcellularLocation>
        <location evidence="1">Membrane</location>
        <topology evidence="1">Multi-pass membrane protein</topology>
    </subcellularLocation>
</comment>
<evidence type="ECO:0000256" key="1">
    <source>
        <dbReference type="ARBA" id="ARBA00004141"/>
    </source>
</evidence>
<sequence>MSINKRDPTLGEDADKDTFKSSSLHNVDTEANGELGIDHDATNIGVFGHAAAAGGAQYRVMGRWKTGFVFIQAEVGIGVLSLPYVLSVLGLIPGLIAIAAIGLVGVWTGYVILLYWQKHRHCDNLIDALLQLGGKPLATIGYIGLILNLTLACGPMIIGIVVPIFTVIISLAIAPPQNAPPIFDKEVKLWGNPTFAQGFSAILSICYSYGGRQGFLTVIAEMANPDRDYVPALYILQGFAVPMYLITGGAIYGLAGQYITSPALGSAPYIPAKVAYGILMASLLNTSLFYGHTGTKLMYVSVMRDILKIPNEMTRNTVKSWGIWIGLGFVFWVFAFVLCGSIPVFSSFIAVASALLVSWFSFGLPAVFWLNLNWKTQFRRSWRVSTIAVLNWLLLASGVFLNVCGMWASISTLVNLFNDPESGVPGPWTCADNSLF</sequence>
<evidence type="ECO:0000256" key="2">
    <source>
        <dbReference type="ARBA" id="ARBA00008066"/>
    </source>
</evidence>
<feature type="transmembrane region" description="Helical" evidence="6">
    <location>
        <begin position="92"/>
        <end position="116"/>
    </location>
</feature>
<keyword evidence="4 6" id="KW-1133">Transmembrane helix</keyword>
<evidence type="ECO:0000256" key="6">
    <source>
        <dbReference type="SAM" id="Phobius"/>
    </source>
</evidence>
<dbReference type="PANTHER" id="PTHR22950:SF479">
    <property type="entry name" value="AMINO ACID TRANSPORTER (EUROFUNG)-RELATED"/>
    <property type="match status" value="1"/>
</dbReference>
<feature type="domain" description="Amino acid transporter transmembrane" evidence="7">
    <location>
        <begin position="159"/>
        <end position="410"/>
    </location>
</feature>
<feature type="transmembrane region" description="Helical" evidence="6">
    <location>
        <begin position="349"/>
        <end position="372"/>
    </location>
</feature>
<feature type="transmembrane region" description="Helical" evidence="6">
    <location>
        <begin position="275"/>
        <end position="300"/>
    </location>
</feature>
<dbReference type="InterPro" id="IPR013057">
    <property type="entry name" value="AA_transpt_TM"/>
</dbReference>
<feature type="transmembrane region" description="Helical" evidence="6">
    <location>
        <begin position="321"/>
        <end position="343"/>
    </location>
</feature>